<dbReference type="Gene3D" id="3.30.1310.10">
    <property type="entry name" value="Nucleoid-associated protein YbaB-like domain"/>
    <property type="match status" value="1"/>
</dbReference>
<keyword evidence="3" id="KW-1185">Reference proteome</keyword>
<sequence length="148" mass="16168">MSTGNPELDRFISSAMEQARKATEIREQISEITGVGEASKGQIRVEVQSSGALRGITIDPRAMRMGSEALGEAILEAAQNASQNVQQQISQLMEPITAANPMLQKVMRGETPQMPEGLEDLPDRIGRSGDPMKEVTEQLERVRKMFGA</sequence>
<comment type="caution">
    <text evidence="2">The sequence shown here is derived from an EMBL/GenBank/DDBJ whole genome shotgun (WGS) entry which is preliminary data.</text>
</comment>
<dbReference type="EMBL" id="JAXCEI010000016">
    <property type="protein sequence ID" value="MFA1543134.1"/>
    <property type="molecule type" value="Genomic_DNA"/>
</dbReference>
<dbReference type="InterPro" id="IPR004401">
    <property type="entry name" value="YbaB/EbfC"/>
</dbReference>
<dbReference type="RefSeq" id="WP_371953637.1">
    <property type="nucleotide sequence ID" value="NZ_JAXCEI010000016.1"/>
</dbReference>
<organism evidence="2 3">
    <name type="scientific">Actinomadura monticuli</name>
    <dbReference type="NCBI Taxonomy" id="3097367"/>
    <lineage>
        <taxon>Bacteria</taxon>
        <taxon>Bacillati</taxon>
        <taxon>Actinomycetota</taxon>
        <taxon>Actinomycetes</taxon>
        <taxon>Streptosporangiales</taxon>
        <taxon>Thermomonosporaceae</taxon>
        <taxon>Actinomadura</taxon>
    </lineage>
</organism>
<feature type="compositionally biased region" description="Basic and acidic residues" evidence="1">
    <location>
        <begin position="121"/>
        <end position="132"/>
    </location>
</feature>
<reference evidence="2 3" key="1">
    <citation type="submission" date="2023-11" db="EMBL/GenBank/DDBJ databases">
        <title>Actinomadura monticuli sp. nov., isolated from volcanic ash.</title>
        <authorList>
            <person name="Lee S.D."/>
            <person name="Yang H."/>
            <person name="Kim I.S."/>
        </authorList>
    </citation>
    <scope>NUCLEOTIDE SEQUENCE [LARGE SCALE GENOMIC DNA]</scope>
    <source>
        <strain evidence="2 3">DLS-62</strain>
    </source>
</reference>
<dbReference type="Pfam" id="PF02575">
    <property type="entry name" value="YbaB_DNA_bd"/>
    <property type="match status" value="1"/>
</dbReference>
<dbReference type="SUPFAM" id="SSF82607">
    <property type="entry name" value="YbaB-like"/>
    <property type="match status" value="1"/>
</dbReference>
<evidence type="ECO:0000313" key="3">
    <source>
        <dbReference type="Proteomes" id="UP001569963"/>
    </source>
</evidence>
<evidence type="ECO:0000256" key="1">
    <source>
        <dbReference type="SAM" id="MobiDB-lite"/>
    </source>
</evidence>
<gene>
    <name evidence="2" type="ORF">SM611_29750</name>
</gene>
<name>A0ABV4QIY7_9ACTN</name>
<feature type="region of interest" description="Disordered" evidence="1">
    <location>
        <begin position="112"/>
        <end position="132"/>
    </location>
</feature>
<evidence type="ECO:0000313" key="2">
    <source>
        <dbReference type="EMBL" id="MFA1543134.1"/>
    </source>
</evidence>
<accession>A0ABV4QIY7</accession>
<dbReference type="Proteomes" id="UP001569963">
    <property type="component" value="Unassembled WGS sequence"/>
</dbReference>
<proteinExistence type="predicted"/>
<protein>
    <submittedName>
        <fullName evidence="2">YbaB/EbfC family nucleoid-associated protein</fullName>
    </submittedName>
</protein>
<dbReference type="InterPro" id="IPR036894">
    <property type="entry name" value="YbaB-like_sf"/>
</dbReference>